<comment type="similarity">
    <text evidence="2">Belongs to the actin-binding proteins ADF family. Twinfilin subfamily.</text>
</comment>
<dbReference type="InterPro" id="IPR002108">
    <property type="entry name" value="ADF-H"/>
</dbReference>
<dbReference type="PROSITE" id="PS51263">
    <property type="entry name" value="ADF_H"/>
    <property type="match status" value="2"/>
</dbReference>
<name>A0A061AXA5_CYBFA</name>
<dbReference type="Gene3D" id="3.40.20.10">
    <property type="entry name" value="Severin"/>
    <property type="match status" value="2"/>
</dbReference>
<dbReference type="EMBL" id="LK052894">
    <property type="protein sequence ID" value="CDR42303.1"/>
    <property type="molecule type" value="Genomic_DNA"/>
</dbReference>
<keyword evidence="5" id="KW-0009">Actin-binding</keyword>
<dbReference type="GO" id="GO:0005884">
    <property type="term" value="C:actin filament"/>
    <property type="evidence" value="ECO:0007669"/>
    <property type="project" value="TreeGrafter"/>
</dbReference>
<evidence type="ECO:0000256" key="5">
    <source>
        <dbReference type="ARBA" id="ARBA00023203"/>
    </source>
</evidence>
<dbReference type="GO" id="GO:0003785">
    <property type="term" value="F:actin monomer binding"/>
    <property type="evidence" value="ECO:0007669"/>
    <property type="project" value="TreeGrafter"/>
</dbReference>
<keyword evidence="4" id="KW-0677">Repeat</keyword>
<organism evidence="9">
    <name type="scientific">Cyberlindnera fabianii</name>
    <name type="common">Yeast</name>
    <name type="synonym">Hansenula fabianii</name>
    <dbReference type="NCBI Taxonomy" id="36022"/>
    <lineage>
        <taxon>Eukaryota</taxon>
        <taxon>Fungi</taxon>
        <taxon>Dikarya</taxon>
        <taxon>Ascomycota</taxon>
        <taxon>Saccharomycotina</taxon>
        <taxon>Saccharomycetes</taxon>
        <taxon>Phaffomycetales</taxon>
        <taxon>Phaffomycetaceae</taxon>
        <taxon>Cyberlindnera</taxon>
    </lineage>
</organism>
<dbReference type="InterPro" id="IPR028458">
    <property type="entry name" value="Twinfilin"/>
</dbReference>
<evidence type="ECO:0000256" key="6">
    <source>
        <dbReference type="ARBA" id="ARBA00023212"/>
    </source>
</evidence>
<evidence type="ECO:0000313" key="9">
    <source>
        <dbReference type="EMBL" id="CDR42303.1"/>
    </source>
</evidence>
<dbReference type="PANTHER" id="PTHR13759:SF1">
    <property type="entry name" value="TWINFILIN"/>
    <property type="match status" value="1"/>
</dbReference>
<evidence type="ECO:0000256" key="2">
    <source>
        <dbReference type="ARBA" id="ARBA00009557"/>
    </source>
</evidence>
<reference evidence="9" key="1">
    <citation type="journal article" date="2014" name="Genome Announc.">
        <title>Genome sequence of the yeast Cyberlindnera fabianii (Hansenula fabianii).</title>
        <authorList>
            <person name="Freel K.C."/>
            <person name="Sarilar V."/>
            <person name="Neuveglise C."/>
            <person name="Devillers H."/>
            <person name="Friedrich A."/>
            <person name="Schacherer J."/>
        </authorList>
    </citation>
    <scope>NUCLEOTIDE SEQUENCE</scope>
    <source>
        <strain evidence="9">YJS4271</strain>
    </source>
</reference>
<dbReference type="PANTHER" id="PTHR13759">
    <property type="entry name" value="TWINFILIN"/>
    <property type="match status" value="1"/>
</dbReference>
<dbReference type="Pfam" id="PF00241">
    <property type="entry name" value="Cofilin_ADF"/>
    <property type="match status" value="2"/>
</dbReference>
<evidence type="ECO:0000256" key="4">
    <source>
        <dbReference type="ARBA" id="ARBA00022737"/>
    </source>
</evidence>
<feature type="domain" description="ADF-H" evidence="8">
    <location>
        <begin position="5"/>
        <end position="135"/>
    </location>
</feature>
<dbReference type="OrthoDB" id="10006997at2759"/>
<evidence type="ECO:0000256" key="3">
    <source>
        <dbReference type="ARBA" id="ARBA00022490"/>
    </source>
</evidence>
<sequence>MSTQSGITPSEDLINSFKTFVSRNEPILIAEITQEVIELSEIINGGSSLQSDFSTLSSKLSDSEPKYIIIKHENNDDLYTFISYVPDYAAVKDKMLYASSKNTLIRQLGSELFANTLFLNSQDEISYTNWKDIVSEGSTKDLLSSKEQELEDIKQQEFDTALSQGSKKKLVSHSSDFSFKFNDNTDFEFEENTLYSFNIDLETEEVFLSDTKAIKDPKEIVNDISPAYPQYNLIKINGKTVFIYSCPSGSKVKERMVYASNKLGVLNHFKKTTPIDKSLEVGDAVELELSEFEKEDEADKLASNIQSNLKFSRPTRPGRRK</sequence>
<dbReference type="SUPFAM" id="SSF55753">
    <property type="entry name" value="Actin depolymerizing proteins"/>
    <property type="match status" value="2"/>
</dbReference>
<proteinExistence type="inferred from homology"/>
<dbReference type="InterPro" id="IPR029006">
    <property type="entry name" value="ADF-H/Gelsolin-like_dom_sf"/>
</dbReference>
<evidence type="ECO:0000259" key="8">
    <source>
        <dbReference type="PROSITE" id="PS51263"/>
    </source>
</evidence>
<accession>A0A061AXA5</accession>
<evidence type="ECO:0000256" key="7">
    <source>
        <dbReference type="ARBA" id="ARBA00038532"/>
    </source>
</evidence>
<dbReference type="GO" id="GO:0005737">
    <property type="term" value="C:cytoplasm"/>
    <property type="evidence" value="ECO:0007669"/>
    <property type="project" value="TreeGrafter"/>
</dbReference>
<gene>
    <name evidence="9" type="ORF">CYFA0S_09e00584g</name>
</gene>
<dbReference type="AlphaFoldDB" id="A0A061AXA5"/>
<feature type="domain" description="ADF-H" evidence="8">
    <location>
        <begin position="169"/>
        <end position="297"/>
    </location>
</feature>
<dbReference type="CDD" id="cd11285">
    <property type="entry name" value="ADF_Twf-N_like"/>
    <property type="match status" value="1"/>
</dbReference>
<evidence type="ECO:0000256" key="1">
    <source>
        <dbReference type="ARBA" id="ARBA00004245"/>
    </source>
</evidence>
<dbReference type="SMART" id="SM00102">
    <property type="entry name" value="ADF"/>
    <property type="match status" value="2"/>
</dbReference>
<dbReference type="PhylomeDB" id="A0A061AXA5"/>
<comment type="subunit">
    <text evidence="7">Interacts with G-actin; ADP-actin form.</text>
</comment>
<keyword evidence="3" id="KW-0963">Cytoplasm</keyword>
<keyword evidence="6" id="KW-0206">Cytoskeleton</keyword>
<comment type="subcellular location">
    <subcellularLocation>
        <location evidence="1">Cytoplasm</location>
        <location evidence="1">Cytoskeleton</location>
    </subcellularLocation>
</comment>
<dbReference type="GO" id="GO:0051015">
    <property type="term" value="F:actin filament binding"/>
    <property type="evidence" value="ECO:0007669"/>
    <property type="project" value="TreeGrafter"/>
</dbReference>
<dbReference type="VEuPathDB" id="FungiDB:BON22_2584"/>
<protein>
    <submittedName>
        <fullName evidence="9">CYFA0S09e00584g1_1</fullName>
    </submittedName>
</protein>
<dbReference type="GO" id="GO:0051016">
    <property type="term" value="P:barbed-end actin filament capping"/>
    <property type="evidence" value="ECO:0007669"/>
    <property type="project" value="TreeGrafter"/>
</dbReference>
<dbReference type="GO" id="GO:0030042">
    <property type="term" value="P:actin filament depolymerization"/>
    <property type="evidence" value="ECO:0007669"/>
    <property type="project" value="TreeGrafter"/>
</dbReference>